<name>A0A0L8H924_OCTBM</name>
<accession>A0A0L8H924</accession>
<evidence type="ECO:0000313" key="2">
    <source>
        <dbReference type="EMBL" id="KOF85260.1"/>
    </source>
</evidence>
<gene>
    <name evidence="2" type="ORF">OCBIM_22020614mg</name>
</gene>
<feature type="transmembrane region" description="Helical" evidence="1">
    <location>
        <begin position="32"/>
        <end position="53"/>
    </location>
</feature>
<dbReference type="AlphaFoldDB" id="A0A0L8H924"/>
<evidence type="ECO:0000256" key="1">
    <source>
        <dbReference type="SAM" id="Phobius"/>
    </source>
</evidence>
<keyword evidence="1" id="KW-0812">Transmembrane</keyword>
<proteinExistence type="predicted"/>
<reference evidence="2" key="1">
    <citation type="submission" date="2015-07" db="EMBL/GenBank/DDBJ databases">
        <title>MeaNS - Measles Nucleotide Surveillance Program.</title>
        <authorList>
            <person name="Tran T."/>
            <person name="Druce J."/>
        </authorList>
    </citation>
    <scope>NUCLEOTIDE SEQUENCE</scope>
    <source>
        <strain evidence="2">UCB-OBI-ISO-001</strain>
        <tissue evidence="2">Gonad</tissue>
    </source>
</reference>
<sequence>MSLRKCFSCVIISLMTGNVSRMKLYTSYILPYIYRFPYIYCLAHKIAFLIILYS</sequence>
<protein>
    <submittedName>
        <fullName evidence="2">Uncharacterized protein</fullName>
    </submittedName>
</protein>
<organism evidence="2">
    <name type="scientific">Octopus bimaculoides</name>
    <name type="common">California two-spotted octopus</name>
    <dbReference type="NCBI Taxonomy" id="37653"/>
    <lineage>
        <taxon>Eukaryota</taxon>
        <taxon>Metazoa</taxon>
        <taxon>Spiralia</taxon>
        <taxon>Lophotrochozoa</taxon>
        <taxon>Mollusca</taxon>
        <taxon>Cephalopoda</taxon>
        <taxon>Coleoidea</taxon>
        <taxon>Octopodiformes</taxon>
        <taxon>Octopoda</taxon>
        <taxon>Incirrata</taxon>
        <taxon>Octopodidae</taxon>
        <taxon>Octopus</taxon>
    </lineage>
</organism>
<dbReference type="EMBL" id="KQ418940">
    <property type="protein sequence ID" value="KOF85260.1"/>
    <property type="molecule type" value="Genomic_DNA"/>
</dbReference>
<keyword evidence="1" id="KW-0472">Membrane</keyword>
<keyword evidence="1" id="KW-1133">Transmembrane helix</keyword>